<dbReference type="Proteomes" id="UP000485880">
    <property type="component" value="Unassembled WGS sequence"/>
</dbReference>
<organism evidence="1 2">
    <name type="scientific">Methylocella tundrae</name>
    <dbReference type="NCBI Taxonomy" id="227605"/>
    <lineage>
        <taxon>Bacteria</taxon>
        <taxon>Pseudomonadati</taxon>
        <taxon>Pseudomonadota</taxon>
        <taxon>Alphaproteobacteria</taxon>
        <taxon>Hyphomicrobiales</taxon>
        <taxon>Beijerinckiaceae</taxon>
        <taxon>Methylocella</taxon>
    </lineage>
</organism>
<keyword evidence="2" id="KW-1185">Reference proteome</keyword>
<evidence type="ECO:0000313" key="1">
    <source>
        <dbReference type="EMBL" id="VTZ49194.1"/>
    </source>
</evidence>
<proteinExistence type="predicted"/>
<evidence type="ECO:0000313" key="2">
    <source>
        <dbReference type="Proteomes" id="UP000485880"/>
    </source>
</evidence>
<dbReference type="EMBL" id="CABFMQ020000046">
    <property type="protein sequence ID" value="VTZ49194.1"/>
    <property type="molecule type" value="Genomic_DNA"/>
</dbReference>
<dbReference type="AlphaFoldDB" id="A0A8B6M327"/>
<comment type="caution">
    <text evidence="1">The sequence shown here is derived from an EMBL/GenBank/DDBJ whole genome shotgun (WGS) entry which is preliminary data.</text>
</comment>
<name>A0A8B6M327_METTU</name>
<gene>
    <name evidence="1" type="ORF">MPC4_140093</name>
</gene>
<sequence>MPCGHGSCSADSFEEAPREYHSAIRSKIAFGKCAVALSGLAGVSPERAGKTVRGEQMVGEVGLEPTKA</sequence>
<protein>
    <submittedName>
        <fullName evidence="1">Uncharacterized protein</fullName>
    </submittedName>
</protein>
<reference evidence="1 2" key="1">
    <citation type="submission" date="2019-05" db="EMBL/GenBank/DDBJ databases">
        <authorList>
            <person name="Farhan Ul Haque M."/>
        </authorList>
    </citation>
    <scope>NUCLEOTIDE SEQUENCE [LARGE SCALE GENOMIC DNA]</scope>
    <source>
        <strain evidence="1">2</strain>
    </source>
</reference>
<accession>A0A8B6M327</accession>